<dbReference type="AlphaFoldDB" id="A0A9X3F7U2"/>
<comment type="caution">
    <text evidence="2">The sequence shown here is derived from an EMBL/GenBank/DDBJ whole genome shotgun (WGS) entry which is preliminary data.</text>
</comment>
<dbReference type="RefSeq" id="WP_267776705.1">
    <property type="nucleotide sequence ID" value="NZ_JAPNKE010000002.1"/>
</dbReference>
<evidence type="ECO:0000313" key="2">
    <source>
        <dbReference type="EMBL" id="MCY1013041.1"/>
    </source>
</evidence>
<proteinExistence type="predicted"/>
<accession>A0A9X3F7U2</accession>
<sequence>MGALSGANAGMVEGALPAANKGAGGPLSGAHTGTVAPPMAANMETVGLHSAANAGTVAPPSTGDTGATGPLSAGNTKTVEEALRAASPGGGELLPVGNTRTGAAGRTRTGELLPVGNTRTGEPPTGASTKEVEKALAAANTGMVVPGVPGQGRADEEVAKTGEGAVGSTGPNEGIDPGAVQRTRQQLIRALADFQTTVEVCARGRVLMGAGVYALAVTLEIVPPRREPRVVETRRSKASYRPMPPEVKQCILEALRQRGWAPIRLPW</sequence>
<name>A0A9X3F7U2_9BACT</name>
<protein>
    <submittedName>
        <fullName evidence="2">Uncharacterized protein</fullName>
    </submittedName>
</protein>
<evidence type="ECO:0000313" key="3">
    <source>
        <dbReference type="Proteomes" id="UP001150924"/>
    </source>
</evidence>
<evidence type="ECO:0000256" key="1">
    <source>
        <dbReference type="SAM" id="MobiDB-lite"/>
    </source>
</evidence>
<dbReference type="Proteomes" id="UP001150924">
    <property type="component" value="Unassembled WGS sequence"/>
</dbReference>
<gene>
    <name evidence="2" type="ORF">OV079_47425</name>
</gene>
<feature type="region of interest" description="Disordered" evidence="1">
    <location>
        <begin position="87"/>
        <end position="128"/>
    </location>
</feature>
<keyword evidence="3" id="KW-1185">Reference proteome</keyword>
<organism evidence="2 3">
    <name type="scientific">Nannocystis pusilla</name>
    <dbReference type="NCBI Taxonomy" id="889268"/>
    <lineage>
        <taxon>Bacteria</taxon>
        <taxon>Pseudomonadati</taxon>
        <taxon>Myxococcota</taxon>
        <taxon>Polyangia</taxon>
        <taxon>Nannocystales</taxon>
        <taxon>Nannocystaceae</taxon>
        <taxon>Nannocystis</taxon>
    </lineage>
</organism>
<reference evidence="2" key="1">
    <citation type="submission" date="2022-11" db="EMBL/GenBank/DDBJ databases">
        <title>Minimal conservation of predation-associated metabolite biosynthetic gene clusters underscores biosynthetic potential of Myxococcota including descriptions for ten novel species: Archangium lansinium sp. nov., Myxococcus landrumus sp. nov., Nannocystis bai.</title>
        <authorList>
            <person name="Ahearne A."/>
            <person name="Stevens C."/>
            <person name="Phillips K."/>
        </authorList>
    </citation>
    <scope>NUCLEOTIDE SEQUENCE</scope>
    <source>
        <strain evidence="2">Na p29</strain>
    </source>
</reference>
<dbReference type="EMBL" id="JAPNKE010000002">
    <property type="protein sequence ID" value="MCY1013041.1"/>
    <property type="molecule type" value="Genomic_DNA"/>
</dbReference>